<comment type="caution">
    <text evidence="8">The sequence shown here is derived from an EMBL/GenBank/DDBJ whole genome shotgun (WGS) entry which is preliminary data.</text>
</comment>
<dbReference type="InterPro" id="IPR044770">
    <property type="entry name" value="MFS_spinster-like"/>
</dbReference>
<evidence type="ECO:0000256" key="7">
    <source>
        <dbReference type="SAM" id="Phobius"/>
    </source>
</evidence>
<comment type="similarity">
    <text evidence="6">Belongs to the major facilitator superfamily. Spinster (TC 2.A.1.49) family.</text>
</comment>
<keyword evidence="5 7" id="KW-0472">Membrane</keyword>
<keyword evidence="2" id="KW-0813">Transport</keyword>
<dbReference type="InterPro" id="IPR036259">
    <property type="entry name" value="MFS_trans_sf"/>
</dbReference>
<dbReference type="Gene3D" id="1.20.1250.20">
    <property type="entry name" value="MFS general substrate transporter like domains"/>
    <property type="match status" value="1"/>
</dbReference>
<dbReference type="Proteomes" id="UP000797356">
    <property type="component" value="Chromosome 13"/>
</dbReference>
<dbReference type="EMBL" id="CM017884">
    <property type="protein sequence ID" value="KAG1366511.1"/>
    <property type="molecule type" value="Genomic_DNA"/>
</dbReference>
<dbReference type="SUPFAM" id="SSF103473">
    <property type="entry name" value="MFS general substrate transporter"/>
    <property type="match status" value="1"/>
</dbReference>
<evidence type="ECO:0000256" key="6">
    <source>
        <dbReference type="ARBA" id="ARBA00024338"/>
    </source>
</evidence>
<evidence type="ECO:0000256" key="5">
    <source>
        <dbReference type="ARBA" id="ARBA00023136"/>
    </source>
</evidence>
<reference evidence="8" key="1">
    <citation type="journal article" date="2017" name="Gigascience">
        <title>The genome draft of coconut (Cocos nucifera).</title>
        <authorList>
            <person name="Xiao Y."/>
            <person name="Xu P."/>
            <person name="Fan H."/>
            <person name="Baudouin L."/>
            <person name="Xia W."/>
            <person name="Bocs S."/>
            <person name="Xu J."/>
            <person name="Li Q."/>
            <person name="Guo A."/>
            <person name="Zhou L."/>
            <person name="Li J."/>
            <person name="Wu Y."/>
            <person name="Ma Z."/>
            <person name="Armero A."/>
            <person name="Issali A.E."/>
            <person name="Liu N."/>
            <person name="Peng M."/>
            <person name="Yang Y."/>
        </authorList>
    </citation>
    <scope>NUCLEOTIDE SEQUENCE</scope>
    <source>
        <tissue evidence="8">Spear leaf of Hainan Tall coconut</tissue>
    </source>
</reference>
<accession>A0A8K0NAN9</accession>
<feature type="transmembrane region" description="Helical" evidence="7">
    <location>
        <begin position="30"/>
        <end position="49"/>
    </location>
</feature>
<comment type="subcellular location">
    <subcellularLocation>
        <location evidence="1">Membrane</location>
        <topology evidence="1">Multi-pass membrane protein</topology>
    </subcellularLocation>
</comment>
<keyword evidence="4 7" id="KW-1133">Transmembrane helix</keyword>
<evidence type="ECO:0000313" key="9">
    <source>
        <dbReference type="Proteomes" id="UP000797356"/>
    </source>
</evidence>
<evidence type="ECO:0000256" key="3">
    <source>
        <dbReference type="ARBA" id="ARBA00022692"/>
    </source>
</evidence>
<evidence type="ECO:0000313" key="8">
    <source>
        <dbReference type="EMBL" id="KAG1366511.1"/>
    </source>
</evidence>
<feature type="transmembrane region" description="Helical" evidence="7">
    <location>
        <begin position="90"/>
        <end position="110"/>
    </location>
</feature>
<keyword evidence="9" id="KW-1185">Reference proteome</keyword>
<reference evidence="8" key="2">
    <citation type="submission" date="2019-07" db="EMBL/GenBank/DDBJ databases">
        <authorList>
            <person name="Yang Y."/>
            <person name="Bocs S."/>
            <person name="Baudouin L."/>
        </authorList>
    </citation>
    <scope>NUCLEOTIDE SEQUENCE</scope>
    <source>
        <tissue evidence="8">Spear leaf of Hainan Tall coconut</tissue>
    </source>
</reference>
<evidence type="ECO:0000256" key="1">
    <source>
        <dbReference type="ARBA" id="ARBA00004141"/>
    </source>
</evidence>
<gene>
    <name evidence="8" type="ORF">COCNU_13G003010</name>
</gene>
<sequence>MEKADEALLPAVYNECYPLAACMAVQYNRAHVIAFGSFLWAAATILVALSDTFLQVAISRASNGVGLALVTPAIQSLVADSTDDSTCGSAFGWLHLTVSMIVGILLRLFAVDPHFLVTAGSRSKPISCKLVWMEVKGLIKEAKAVVKIPSFQLIVAQGVTGSFPCPIFAEIIPKKSRTSIYALSESMLSSFAPPFVGILAEHVYGDGGRVQMDSLKASEMEKIELENFCLVGHHSRIQLSRLELNDKERKVTPKFYEDEDFEIDDDKDDDDERMLLCHQVGISNAR</sequence>
<name>A0A8K0NAN9_COCNU</name>
<proteinExistence type="inferred from homology"/>
<evidence type="ECO:0000256" key="4">
    <source>
        <dbReference type="ARBA" id="ARBA00022989"/>
    </source>
</evidence>
<organism evidence="8 9">
    <name type="scientific">Cocos nucifera</name>
    <name type="common">Coconut palm</name>
    <dbReference type="NCBI Taxonomy" id="13894"/>
    <lineage>
        <taxon>Eukaryota</taxon>
        <taxon>Viridiplantae</taxon>
        <taxon>Streptophyta</taxon>
        <taxon>Embryophyta</taxon>
        <taxon>Tracheophyta</taxon>
        <taxon>Spermatophyta</taxon>
        <taxon>Magnoliopsida</taxon>
        <taxon>Liliopsida</taxon>
        <taxon>Arecaceae</taxon>
        <taxon>Arecoideae</taxon>
        <taxon>Cocoseae</taxon>
        <taxon>Attaleinae</taxon>
        <taxon>Cocos</taxon>
    </lineage>
</organism>
<dbReference type="PANTHER" id="PTHR23505:SF52">
    <property type="entry name" value="MAJOR FACILITATOR SUPERFAMILY PROTEIN"/>
    <property type="match status" value="1"/>
</dbReference>
<dbReference type="InterPro" id="IPR011701">
    <property type="entry name" value="MFS"/>
</dbReference>
<evidence type="ECO:0000256" key="2">
    <source>
        <dbReference type="ARBA" id="ARBA00022448"/>
    </source>
</evidence>
<dbReference type="AlphaFoldDB" id="A0A8K0NAN9"/>
<dbReference type="GO" id="GO:0022857">
    <property type="term" value="F:transmembrane transporter activity"/>
    <property type="evidence" value="ECO:0007669"/>
    <property type="project" value="InterPro"/>
</dbReference>
<keyword evidence="3 7" id="KW-0812">Transmembrane</keyword>
<dbReference type="PANTHER" id="PTHR23505">
    <property type="entry name" value="SPINSTER"/>
    <property type="match status" value="1"/>
</dbReference>
<dbReference type="OrthoDB" id="440755at2759"/>
<protein>
    <recommendedName>
        <fullName evidence="10">Major facilitator superfamily (MFS) profile domain-containing protein</fullName>
    </recommendedName>
</protein>
<dbReference type="Pfam" id="PF07690">
    <property type="entry name" value="MFS_1"/>
    <property type="match status" value="1"/>
</dbReference>
<evidence type="ECO:0008006" key="10">
    <source>
        <dbReference type="Google" id="ProtNLM"/>
    </source>
</evidence>
<dbReference type="GO" id="GO:0016020">
    <property type="term" value="C:membrane"/>
    <property type="evidence" value="ECO:0007669"/>
    <property type="project" value="UniProtKB-SubCell"/>
</dbReference>